<keyword evidence="4 9" id="KW-0812">Transmembrane</keyword>
<comment type="subcellular location">
    <subcellularLocation>
        <location evidence="1">Cell membrane</location>
    </subcellularLocation>
</comment>
<evidence type="ECO:0000256" key="1">
    <source>
        <dbReference type="ARBA" id="ARBA00004236"/>
    </source>
</evidence>
<dbReference type="NCBIfam" id="TIGR04265">
    <property type="entry name" value="bac_cardiolipin"/>
    <property type="match status" value="1"/>
</dbReference>
<evidence type="ECO:0000256" key="8">
    <source>
        <dbReference type="NCBIfam" id="TIGR04265"/>
    </source>
</evidence>
<organism evidence="11 12">
    <name type="scientific">Salinibacillus kushneri</name>
    <dbReference type="NCBI Taxonomy" id="237682"/>
    <lineage>
        <taxon>Bacteria</taxon>
        <taxon>Bacillati</taxon>
        <taxon>Bacillota</taxon>
        <taxon>Bacilli</taxon>
        <taxon>Bacillales</taxon>
        <taxon>Bacillaceae</taxon>
        <taxon>Salinibacillus</taxon>
    </lineage>
</organism>
<keyword evidence="5" id="KW-0677">Repeat</keyword>
<evidence type="ECO:0000256" key="2">
    <source>
        <dbReference type="ARBA" id="ARBA00022475"/>
    </source>
</evidence>
<evidence type="ECO:0000313" key="11">
    <source>
        <dbReference type="EMBL" id="SET23003.1"/>
    </source>
</evidence>
<keyword evidence="7 9" id="KW-0472">Membrane</keyword>
<evidence type="ECO:0000256" key="7">
    <source>
        <dbReference type="ARBA" id="ARBA00023136"/>
    </source>
</evidence>
<dbReference type="SUPFAM" id="SSF56024">
    <property type="entry name" value="Phospholipase D/nuclease"/>
    <property type="match status" value="2"/>
</dbReference>
<keyword evidence="6 9" id="KW-1133">Transmembrane helix</keyword>
<evidence type="ECO:0000256" key="5">
    <source>
        <dbReference type="ARBA" id="ARBA00022737"/>
    </source>
</evidence>
<dbReference type="SMART" id="SM00155">
    <property type="entry name" value="PLDc"/>
    <property type="match status" value="2"/>
</dbReference>
<dbReference type="InterPro" id="IPR025202">
    <property type="entry name" value="PLD-like_dom"/>
</dbReference>
<dbReference type="GO" id="GO:0008808">
    <property type="term" value="F:cardiolipin synthase activity"/>
    <property type="evidence" value="ECO:0007669"/>
    <property type="project" value="UniProtKB-UniRule"/>
</dbReference>
<dbReference type="EC" id="2.7.8.-" evidence="8"/>
<evidence type="ECO:0000256" key="4">
    <source>
        <dbReference type="ARBA" id="ARBA00022692"/>
    </source>
</evidence>
<dbReference type="EMBL" id="FOHJ01000003">
    <property type="protein sequence ID" value="SET23003.1"/>
    <property type="molecule type" value="Genomic_DNA"/>
</dbReference>
<dbReference type="InterPro" id="IPR001736">
    <property type="entry name" value="PLipase_D/transphosphatidylase"/>
</dbReference>
<feature type="transmembrane region" description="Helical" evidence="9">
    <location>
        <begin position="6"/>
        <end position="23"/>
    </location>
</feature>
<dbReference type="GO" id="GO:0032049">
    <property type="term" value="P:cardiolipin biosynthetic process"/>
    <property type="evidence" value="ECO:0007669"/>
    <property type="project" value="UniProtKB-UniRule"/>
</dbReference>
<evidence type="ECO:0000256" key="3">
    <source>
        <dbReference type="ARBA" id="ARBA00022679"/>
    </source>
</evidence>
<dbReference type="GO" id="GO:0005886">
    <property type="term" value="C:plasma membrane"/>
    <property type="evidence" value="ECO:0007669"/>
    <property type="project" value="UniProtKB-SubCell"/>
</dbReference>
<gene>
    <name evidence="11" type="ORF">SAMN05421676_103284</name>
</gene>
<accession>A0A1I0CUN7</accession>
<dbReference type="PANTHER" id="PTHR21248">
    <property type="entry name" value="CARDIOLIPIN SYNTHASE"/>
    <property type="match status" value="1"/>
</dbReference>
<name>A0A1I0CUN7_9BACI</name>
<dbReference type="InterPro" id="IPR022924">
    <property type="entry name" value="Cardiolipin_synthase"/>
</dbReference>
<dbReference type="PANTHER" id="PTHR21248:SF7">
    <property type="entry name" value="MINOR CARDIOLIPIN SYNTHASE CLSB"/>
    <property type="match status" value="1"/>
</dbReference>
<evidence type="ECO:0000256" key="6">
    <source>
        <dbReference type="ARBA" id="ARBA00022989"/>
    </source>
</evidence>
<dbReference type="CDD" id="cd09110">
    <property type="entry name" value="PLDc_CLS_1"/>
    <property type="match status" value="1"/>
</dbReference>
<dbReference type="PIRSF" id="PIRSF000850">
    <property type="entry name" value="Phospholipase_D_PSS"/>
    <property type="match status" value="1"/>
</dbReference>
<dbReference type="Proteomes" id="UP000199095">
    <property type="component" value="Unassembled WGS sequence"/>
</dbReference>
<dbReference type="PROSITE" id="PS50035">
    <property type="entry name" value="PLD"/>
    <property type="match status" value="2"/>
</dbReference>
<feature type="domain" description="PLD phosphodiesterase" evidence="10">
    <location>
        <begin position="140"/>
        <end position="167"/>
    </location>
</feature>
<keyword evidence="12" id="KW-1185">Reference proteome</keyword>
<reference evidence="12" key="1">
    <citation type="submission" date="2016-10" db="EMBL/GenBank/DDBJ databases">
        <authorList>
            <person name="Varghese N."/>
            <person name="Submissions S."/>
        </authorList>
    </citation>
    <scope>NUCLEOTIDE SEQUENCE [LARGE SCALE GENOMIC DNA]</scope>
    <source>
        <strain evidence="12">CGMCC 1.3566</strain>
    </source>
</reference>
<sequence length="396" mass="46470">MIFFIITLVFILIIFFIWLDFYLGRKHHLQHTQSITFPLSSAQVQLFQSGHSLYDDMFRMIQHAKREVNVQIYIVRRDEISQTFLELLENKAREGLTVRLLVDRLGSYRINRSIRGQLREAGVQFGFSSKPGFPFLLYRLNRRNHRKIAVIDGEVAYTGGFNIGQEYINQDAHFNNWRDYHLKLYGPVAQNLQQVFKMDWEEAIEKIEVYHPDLKDENQKVKIMATDGCDIESTFLQFIKGAQQEIIMGSPYFIPSKTLMSAVKHALEKGVAVKILVPMKADHPLVKEGGIPYLFELKKAGADVRLFDQGFYHGKLLLVDDEWCEIGTANFDRRSLFLNKEVYAILYDKSFIEFVRRFFMQDFKASIVLSETWYKQLSWITRGVKIPLARLMRRWL</sequence>
<dbReference type="Gene3D" id="3.30.870.10">
    <property type="entry name" value="Endonuclease Chain A"/>
    <property type="match status" value="2"/>
</dbReference>
<protein>
    <recommendedName>
        <fullName evidence="8">Cardiolipin synthase</fullName>
        <ecNumber evidence="8">2.7.8.-</ecNumber>
    </recommendedName>
</protein>
<dbReference type="AlphaFoldDB" id="A0A1I0CUN7"/>
<evidence type="ECO:0000256" key="9">
    <source>
        <dbReference type="SAM" id="Phobius"/>
    </source>
</evidence>
<keyword evidence="2" id="KW-1003">Cell membrane</keyword>
<evidence type="ECO:0000313" key="12">
    <source>
        <dbReference type="Proteomes" id="UP000199095"/>
    </source>
</evidence>
<dbReference type="Pfam" id="PF13091">
    <property type="entry name" value="PLDc_2"/>
    <property type="match status" value="2"/>
</dbReference>
<dbReference type="CDD" id="cd09112">
    <property type="entry name" value="PLDc_CLS_2"/>
    <property type="match status" value="1"/>
</dbReference>
<keyword evidence="3" id="KW-0808">Transferase</keyword>
<evidence type="ECO:0000259" key="10">
    <source>
        <dbReference type="PROSITE" id="PS50035"/>
    </source>
</evidence>
<proteinExistence type="predicted"/>
<feature type="domain" description="PLD phosphodiesterase" evidence="10">
    <location>
        <begin position="308"/>
        <end position="335"/>
    </location>
</feature>
<dbReference type="STRING" id="237682.SAMN05421676_103284"/>